<dbReference type="OrthoDB" id="2989116at2"/>
<keyword evidence="2" id="KW-1185">Reference proteome</keyword>
<dbReference type="RefSeq" id="WP_130592143.1">
    <property type="nucleotide sequence ID" value="NZ_RYXY01000008.1"/>
</dbReference>
<evidence type="ECO:0000313" key="2">
    <source>
        <dbReference type="Proteomes" id="UP000293154"/>
    </source>
</evidence>
<gene>
    <name evidence="1" type="ORF">EKN56_12860</name>
</gene>
<dbReference type="AlphaFoldDB" id="A0A411WM34"/>
<reference evidence="1 2" key="1">
    <citation type="submission" date="2019-03" db="EMBL/GenBank/DDBJ databases">
        <title>Pragia sp. nov. isolated from the gut tract of Carduelis flavirostris.</title>
        <authorList>
            <person name="Ge Y."/>
        </authorList>
    </citation>
    <scope>NUCLEOTIDE SEQUENCE [LARGE SCALE GENOMIC DNA]</scope>
    <source>
        <strain evidence="1 2">CF-458</strain>
    </source>
</reference>
<protein>
    <submittedName>
        <fullName evidence="1">Uncharacterized protein</fullName>
    </submittedName>
</protein>
<dbReference type="EMBL" id="CP034752">
    <property type="protein sequence ID" value="QBH97207.1"/>
    <property type="molecule type" value="Genomic_DNA"/>
</dbReference>
<dbReference type="Proteomes" id="UP000293154">
    <property type="component" value="Chromosome"/>
</dbReference>
<accession>A0A411WM34</accession>
<dbReference type="KEGG" id="prag:EKN56_12860"/>
<sequence length="128" mass="15233">MGLDIYFFELQKNTTTPVSELTEQPIDVGYFRKVNALLNWINTHVEPVQNCVDIDITRSHLQRLYDNLTQLTPKNCGEQFPTTEGFFFGSTKYDHSYWQDVHDVKVWVHDILETFDFDESRLVFHAWW</sequence>
<proteinExistence type="predicted"/>
<evidence type="ECO:0000313" key="1">
    <source>
        <dbReference type="EMBL" id="QBH97207.1"/>
    </source>
</evidence>
<name>A0A411WM34_9GAMM</name>
<organism evidence="1 2">
    <name type="scientific">Limnobaculum zhutongyuii</name>
    <dbReference type="NCBI Taxonomy" id="2498113"/>
    <lineage>
        <taxon>Bacteria</taxon>
        <taxon>Pseudomonadati</taxon>
        <taxon>Pseudomonadota</taxon>
        <taxon>Gammaproteobacteria</taxon>
        <taxon>Enterobacterales</taxon>
        <taxon>Budviciaceae</taxon>
        <taxon>Limnobaculum</taxon>
    </lineage>
</organism>